<feature type="region of interest" description="Disordered" evidence="1">
    <location>
        <begin position="78"/>
        <end position="99"/>
    </location>
</feature>
<sequence length="216" mass="23425">MSGKGEGKSREELLQKMLQLQQALVVMKGKGKGPRKPKVKAERAAEAPVPEAPVPGASLPEAPVPSHQGVTPGDVVTGKASAAAGDQSAAHIEGPPSEGHRVLSELRVGRSESVTDDMVCQFLDPYTPMPAKSEIPSYGSKLIWARVAAIKKCATFKDFWEQCMKRIPEHQRELVLDFGVSTCDNDIMDDLLMWDHFSSLKDGEPFEYRLSVAGGL</sequence>
<feature type="region of interest" description="Disordered" evidence="1">
    <location>
        <begin position="28"/>
        <end position="61"/>
    </location>
</feature>
<evidence type="ECO:0000313" key="2">
    <source>
        <dbReference type="EMBL" id="CAK8997270.1"/>
    </source>
</evidence>
<evidence type="ECO:0000313" key="3">
    <source>
        <dbReference type="Proteomes" id="UP001642464"/>
    </source>
</evidence>
<dbReference type="Proteomes" id="UP001642464">
    <property type="component" value="Unassembled WGS sequence"/>
</dbReference>
<feature type="compositionally biased region" description="Basic residues" evidence="1">
    <location>
        <begin position="29"/>
        <end position="38"/>
    </location>
</feature>
<dbReference type="EMBL" id="CAXAMM010002745">
    <property type="protein sequence ID" value="CAK8997270.1"/>
    <property type="molecule type" value="Genomic_DNA"/>
</dbReference>
<feature type="compositionally biased region" description="Low complexity" evidence="1">
    <location>
        <begin position="80"/>
        <end position="90"/>
    </location>
</feature>
<reference evidence="2 3" key="1">
    <citation type="submission" date="2024-02" db="EMBL/GenBank/DDBJ databases">
        <authorList>
            <person name="Chen Y."/>
            <person name="Shah S."/>
            <person name="Dougan E. K."/>
            <person name="Thang M."/>
            <person name="Chan C."/>
        </authorList>
    </citation>
    <scope>NUCLEOTIDE SEQUENCE [LARGE SCALE GENOMIC DNA]</scope>
</reference>
<gene>
    <name evidence="2" type="ORF">SCF082_LOCUS5151</name>
</gene>
<keyword evidence="3" id="KW-1185">Reference proteome</keyword>
<organism evidence="2 3">
    <name type="scientific">Durusdinium trenchii</name>
    <dbReference type="NCBI Taxonomy" id="1381693"/>
    <lineage>
        <taxon>Eukaryota</taxon>
        <taxon>Sar</taxon>
        <taxon>Alveolata</taxon>
        <taxon>Dinophyceae</taxon>
        <taxon>Suessiales</taxon>
        <taxon>Symbiodiniaceae</taxon>
        <taxon>Durusdinium</taxon>
    </lineage>
</organism>
<accession>A0ABP0I3X5</accession>
<name>A0ABP0I3X5_9DINO</name>
<feature type="non-terminal residue" evidence="2">
    <location>
        <position position="216"/>
    </location>
</feature>
<proteinExistence type="predicted"/>
<comment type="caution">
    <text evidence="2">The sequence shown here is derived from an EMBL/GenBank/DDBJ whole genome shotgun (WGS) entry which is preliminary data.</text>
</comment>
<protein>
    <submittedName>
        <fullName evidence="2">Uncharacterized protein</fullName>
    </submittedName>
</protein>
<evidence type="ECO:0000256" key="1">
    <source>
        <dbReference type="SAM" id="MobiDB-lite"/>
    </source>
</evidence>